<dbReference type="GO" id="GO:0004497">
    <property type="term" value="F:monooxygenase activity"/>
    <property type="evidence" value="ECO:0007669"/>
    <property type="project" value="UniProtKB-KW"/>
</dbReference>
<evidence type="ECO:0000256" key="5">
    <source>
        <dbReference type="RuleBase" id="RU000461"/>
    </source>
</evidence>
<dbReference type="Gene3D" id="1.10.630.10">
    <property type="entry name" value="Cytochrome P450"/>
    <property type="match status" value="1"/>
</dbReference>
<dbReference type="EMBL" id="KZ992759">
    <property type="protein sequence ID" value="RKP07144.1"/>
    <property type="molecule type" value="Genomic_DNA"/>
</dbReference>
<dbReference type="GO" id="GO:0005506">
    <property type="term" value="F:iron ion binding"/>
    <property type="evidence" value="ECO:0007669"/>
    <property type="project" value="InterPro"/>
</dbReference>
<dbReference type="PANTHER" id="PTHR46206">
    <property type="entry name" value="CYTOCHROME P450"/>
    <property type="match status" value="1"/>
</dbReference>
<organism evidence="6 7">
    <name type="scientific">Thamnocephalis sphaerospora</name>
    <dbReference type="NCBI Taxonomy" id="78915"/>
    <lineage>
        <taxon>Eukaryota</taxon>
        <taxon>Fungi</taxon>
        <taxon>Fungi incertae sedis</taxon>
        <taxon>Zoopagomycota</taxon>
        <taxon>Zoopagomycotina</taxon>
        <taxon>Zoopagomycetes</taxon>
        <taxon>Zoopagales</taxon>
        <taxon>Sigmoideomycetaceae</taxon>
        <taxon>Thamnocephalis</taxon>
    </lineage>
</organism>
<dbReference type="InterPro" id="IPR017972">
    <property type="entry name" value="Cyt_P450_CS"/>
</dbReference>
<dbReference type="Proteomes" id="UP000271241">
    <property type="component" value="Unassembled WGS sequence"/>
</dbReference>
<reference evidence="7" key="1">
    <citation type="journal article" date="2018" name="Nat. Microbiol.">
        <title>Leveraging single-cell genomics to expand the fungal tree of life.</title>
        <authorList>
            <person name="Ahrendt S.R."/>
            <person name="Quandt C.A."/>
            <person name="Ciobanu D."/>
            <person name="Clum A."/>
            <person name="Salamov A."/>
            <person name="Andreopoulos B."/>
            <person name="Cheng J.F."/>
            <person name="Woyke T."/>
            <person name="Pelin A."/>
            <person name="Henrissat B."/>
            <person name="Reynolds N.K."/>
            <person name="Benny G.L."/>
            <person name="Smith M.E."/>
            <person name="James T.Y."/>
            <person name="Grigoriev I.V."/>
        </authorList>
    </citation>
    <scope>NUCLEOTIDE SEQUENCE [LARGE SCALE GENOMIC DNA]</scope>
    <source>
        <strain evidence="7">RSA 1356</strain>
    </source>
</reference>
<dbReference type="PROSITE" id="PS00086">
    <property type="entry name" value="CYTOCHROME_P450"/>
    <property type="match status" value="1"/>
</dbReference>
<dbReference type="AlphaFoldDB" id="A0A4P9XMK2"/>
<dbReference type="SUPFAM" id="SSF48264">
    <property type="entry name" value="Cytochrome P450"/>
    <property type="match status" value="1"/>
</dbReference>
<dbReference type="InterPro" id="IPR001128">
    <property type="entry name" value="Cyt_P450"/>
</dbReference>
<dbReference type="GO" id="GO:0020037">
    <property type="term" value="F:heme binding"/>
    <property type="evidence" value="ECO:0007669"/>
    <property type="project" value="InterPro"/>
</dbReference>
<keyword evidence="7" id="KW-1185">Reference proteome</keyword>
<keyword evidence="5" id="KW-0560">Oxidoreductase</keyword>
<protein>
    <submittedName>
        <fullName evidence="6">Cytochrome P450</fullName>
    </submittedName>
</protein>
<dbReference type="STRING" id="78915.A0A4P9XMK2"/>
<keyword evidence="5" id="KW-0349">Heme</keyword>
<dbReference type="GO" id="GO:0016705">
    <property type="term" value="F:oxidoreductase activity, acting on paired donors, with incorporation or reduction of molecular oxygen"/>
    <property type="evidence" value="ECO:0007669"/>
    <property type="project" value="InterPro"/>
</dbReference>
<keyword evidence="4 5" id="KW-0408">Iron</keyword>
<name>A0A4P9XMK2_9FUNG</name>
<dbReference type="InterPro" id="IPR036396">
    <property type="entry name" value="Cyt_P450_sf"/>
</dbReference>
<evidence type="ECO:0000256" key="2">
    <source>
        <dbReference type="ARBA" id="ARBA00010617"/>
    </source>
</evidence>
<evidence type="ECO:0000256" key="1">
    <source>
        <dbReference type="ARBA" id="ARBA00001971"/>
    </source>
</evidence>
<comment type="similarity">
    <text evidence="2 5">Belongs to the cytochrome P450 family.</text>
</comment>
<accession>A0A4P9XMK2</accession>
<dbReference type="Pfam" id="PF00067">
    <property type="entry name" value="p450"/>
    <property type="match status" value="1"/>
</dbReference>
<evidence type="ECO:0000313" key="6">
    <source>
        <dbReference type="EMBL" id="RKP07144.1"/>
    </source>
</evidence>
<keyword evidence="3 5" id="KW-0479">Metal-binding</keyword>
<dbReference type="OrthoDB" id="1844152at2759"/>
<keyword evidence="5" id="KW-0503">Monooxygenase</keyword>
<sequence length="390" mass="44246">MLGGTVFTVLGPDVIVEAMKSPAGVMEFHDANMELFEMEYCFRDKNIPKKLPIQAVRGPFTRNVPLLLKRMEKEYERVFTEALGTNMAISDMRDTLMKMLVHCKSRQCSEFISLFPIKSLGYLLAPLVVDLKRHHRTLDSILIPEIQRRQKAAKVPGFVPPMDLLQFICELRKDNDELGKPEELVKSVNFMIFASIFDTLFHTTHFFYDIAGLPGMRARMYEEQQQIIAKHGTDFTKEALQDMTYMDACLRETLRLHTNATSTVRMAMREVTFANGLSIPARRLCFVHSRAANRCANTYEAADDYLPERISATPGMRASTTGPGYVTFGMGRTACPGRVFIVSVIKSLAAWTLRHYDFATKSGTRPKSSVQQFGDYLPTPEPILFELRNA</sequence>
<evidence type="ECO:0000313" key="7">
    <source>
        <dbReference type="Proteomes" id="UP000271241"/>
    </source>
</evidence>
<dbReference type="GO" id="GO:0016020">
    <property type="term" value="C:membrane"/>
    <property type="evidence" value="ECO:0007669"/>
    <property type="project" value="UniProtKB-SubCell"/>
</dbReference>
<evidence type="ECO:0000256" key="4">
    <source>
        <dbReference type="ARBA" id="ARBA00023004"/>
    </source>
</evidence>
<comment type="cofactor">
    <cofactor evidence="1">
        <name>heme</name>
        <dbReference type="ChEBI" id="CHEBI:30413"/>
    </cofactor>
</comment>
<evidence type="ECO:0000256" key="3">
    <source>
        <dbReference type="ARBA" id="ARBA00022723"/>
    </source>
</evidence>
<gene>
    <name evidence="6" type="ORF">THASP1DRAFT_24652</name>
</gene>
<proteinExistence type="inferred from homology"/>